<evidence type="ECO:0000313" key="1">
    <source>
        <dbReference type="EMBL" id="VFQ73441.1"/>
    </source>
</evidence>
<dbReference type="SUPFAM" id="SSF50630">
    <property type="entry name" value="Acid proteases"/>
    <property type="match status" value="1"/>
</dbReference>
<dbReference type="Gene3D" id="2.40.70.10">
    <property type="entry name" value="Acid Proteases"/>
    <property type="match status" value="1"/>
</dbReference>
<dbReference type="OrthoDB" id="1306062at2759"/>
<evidence type="ECO:0000313" key="2">
    <source>
        <dbReference type="Proteomes" id="UP000595140"/>
    </source>
</evidence>
<accession>A0A484LB01</accession>
<keyword evidence="2" id="KW-1185">Reference proteome</keyword>
<name>A0A484LB01_9ASTE</name>
<dbReference type="InterPro" id="IPR021109">
    <property type="entry name" value="Peptidase_aspartic_dom_sf"/>
</dbReference>
<dbReference type="AlphaFoldDB" id="A0A484LB01"/>
<evidence type="ECO:0008006" key="3">
    <source>
        <dbReference type="Google" id="ProtNLM"/>
    </source>
</evidence>
<organism evidence="1 2">
    <name type="scientific">Cuscuta campestris</name>
    <dbReference type="NCBI Taxonomy" id="132261"/>
    <lineage>
        <taxon>Eukaryota</taxon>
        <taxon>Viridiplantae</taxon>
        <taxon>Streptophyta</taxon>
        <taxon>Embryophyta</taxon>
        <taxon>Tracheophyta</taxon>
        <taxon>Spermatophyta</taxon>
        <taxon>Magnoliopsida</taxon>
        <taxon>eudicotyledons</taxon>
        <taxon>Gunneridae</taxon>
        <taxon>Pentapetalae</taxon>
        <taxon>asterids</taxon>
        <taxon>lamiids</taxon>
        <taxon>Solanales</taxon>
        <taxon>Convolvulaceae</taxon>
        <taxon>Cuscuteae</taxon>
        <taxon>Cuscuta</taxon>
        <taxon>Cuscuta subgen. Grammica</taxon>
        <taxon>Cuscuta sect. Cleistogrammica</taxon>
    </lineage>
</organism>
<dbReference type="CDD" id="cd00303">
    <property type="entry name" value="retropepsin_like"/>
    <property type="match status" value="1"/>
</dbReference>
<protein>
    <recommendedName>
        <fullName evidence="3">Retrotransposon gag domain-containing protein</fullName>
    </recommendedName>
</protein>
<reference evidence="1 2" key="1">
    <citation type="submission" date="2018-04" db="EMBL/GenBank/DDBJ databases">
        <authorList>
            <person name="Vogel A."/>
        </authorList>
    </citation>
    <scope>NUCLEOTIDE SEQUENCE [LARGE SCALE GENOMIC DNA]</scope>
</reference>
<gene>
    <name evidence="1" type="ORF">CCAM_LOCUS15217</name>
</gene>
<dbReference type="EMBL" id="OOIL02001203">
    <property type="protein sequence ID" value="VFQ73441.1"/>
    <property type="molecule type" value="Genomic_DNA"/>
</dbReference>
<feature type="non-terminal residue" evidence="1">
    <location>
        <position position="466"/>
    </location>
</feature>
<dbReference type="Proteomes" id="UP000595140">
    <property type="component" value="Unassembled WGS sequence"/>
</dbReference>
<proteinExistence type="predicted"/>
<dbReference type="Pfam" id="PF08284">
    <property type="entry name" value="RVP_2"/>
    <property type="match status" value="1"/>
</dbReference>
<sequence>MAATPPDPNSTAALAAAMEKKLSEMFWEFSEVQKGAIHQEIVSVHKKIDSLNTRIEKVESNQGEASHVRHDKVVRNSEDEGSSRFHRFKMDPPVTDGTDPHTWLFKAKEFFEFNSIPDEKRLKVTGLMLDGAAVEWFRRMKRNNLINTWADFEEQFKFRFDPEMELRVNRPTTLNGAFALARETSAKYDELQTPIRRNWAPQGHRPNTANPSAQTAAITPYVPPTKTPLLATPKGIPARPIRRISLAEKSEKDAKGECYFCPEKWSRGHRCNGRYLLLVTSEGEADDEGLSVEAEAVIEGDVSVLQSLAGTTTPRSIRLKGVIEGQDVDVLVDGGSTHNFVHPKTAEKLRSALTDIDPFRVYVGNGDSLICRSRCNQVSMRVQNHMFTVDLFVLAVHGHNIVLGVQWLRSLGKITHDYSKMTMEFLWHDQPVLLCGEETPVKAISLQQLQNMQAAESIGECFELWT</sequence>